<evidence type="ECO:0000256" key="1">
    <source>
        <dbReference type="SAM" id="MobiDB-lite"/>
    </source>
</evidence>
<dbReference type="EMBL" id="BAABJR010000001">
    <property type="protein sequence ID" value="GAA5204104.1"/>
    <property type="molecule type" value="Genomic_DNA"/>
</dbReference>
<accession>A0ABP9SXM5</accession>
<proteinExistence type="predicted"/>
<evidence type="ECO:0000313" key="3">
    <source>
        <dbReference type="Proteomes" id="UP001499878"/>
    </source>
</evidence>
<dbReference type="Proteomes" id="UP001499878">
    <property type="component" value="Unassembled WGS sequence"/>
</dbReference>
<comment type="caution">
    <text evidence="2">The sequence shown here is derived from an EMBL/GenBank/DDBJ whole genome shotgun (WGS) entry which is preliminary data.</text>
</comment>
<feature type="region of interest" description="Disordered" evidence="1">
    <location>
        <begin position="54"/>
        <end position="102"/>
    </location>
</feature>
<organism evidence="2 3">
    <name type="scientific">Streptomyces thinghirensis</name>
    <dbReference type="NCBI Taxonomy" id="551547"/>
    <lineage>
        <taxon>Bacteria</taxon>
        <taxon>Bacillati</taxon>
        <taxon>Actinomycetota</taxon>
        <taxon>Actinomycetes</taxon>
        <taxon>Kitasatosporales</taxon>
        <taxon>Streptomycetaceae</taxon>
        <taxon>Streptomyces</taxon>
    </lineage>
</organism>
<gene>
    <name evidence="2" type="ORF">GCM10023323_05690</name>
</gene>
<reference evidence="3" key="1">
    <citation type="journal article" date="2019" name="Int. J. Syst. Evol. Microbiol.">
        <title>The Global Catalogue of Microorganisms (GCM) 10K type strain sequencing project: providing services to taxonomists for standard genome sequencing and annotation.</title>
        <authorList>
            <consortium name="The Broad Institute Genomics Platform"/>
            <consortium name="The Broad Institute Genome Sequencing Center for Infectious Disease"/>
            <person name="Wu L."/>
            <person name="Ma J."/>
        </authorList>
    </citation>
    <scope>NUCLEOTIDE SEQUENCE [LARGE SCALE GENOMIC DNA]</scope>
    <source>
        <strain evidence="3">JCM 18306</strain>
    </source>
</reference>
<name>A0ABP9SXM5_9ACTN</name>
<evidence type="ECO:0000313" key="2">
    <source>
        <dbReference type="EMBL" id="GAA5204104.1"/>
    </source>
</evidence>
<keyword evidence="3" id="KW-1185">Reference proteome</keyword>
<sequence>MRISLRVRRFRALCNEKHTGRKRRISAYGRFSARGRVPRVPFRPGDSAAVRVVASLSPSKGRRAKLCRLPPSPLTRPARPPRPRHAPPAHPPSPTPRSSGVP</sequence>
<protein>
    <submittedName>
        <fullName evidence="2">Uncharacterized protein</fullName>
    </submittedName>
</protein>